<dbReference type="EMBL" id="CM001889">
    <property type="protein sequence ID" value="EOY52699.1"/>
    <property type="molecule type" value="Genomic_DNA"/>
</dbReference>
<organism evidence="2 3">
    <name type="scientific">Streptomyces lividans 1326</name>
    <dbReference type="NCBI Taxonomy" id="1200984"/>
    <lineage>
        <taxon>Bacteria</taxon>
        <taxon>Bacillati</taxon>
        <taxon>Actinomycetota</taxon>
        <taxon>Actinomycetes</taxon>
        <taxon>Kitasatosporales</taxon>
        <taxon>Streptomycetaceae</taxon>
        <taxon>Streptomyces</taxon>
    </lineage>
</organism>
<accession>A0A7U9DYW8</accession>
<gene>
    <name evidence="2" type="ORF">SLI_8001</name>
</gene>
<proteinExistence type="predicted"/>
<dbReference type="Pfam" id="PF21805">
    <property type="entry name" value="Imm5_like"/>
    <property type="match status" value="1"/>
</dbReference>
<dbReference type="InterPro" id="IPR048667">
    <property type="entry name" value="Imm5-like"/>
</dbReference>
<dbReference type="AlphaFoldDB" id="A0A7U9DYW8"/>
<reference evidence="3" key="1">
    <citation type="journal article" date="2013" name="Genome Biol. Evol.">
        <title>The genome sequence of Streptomyces lividans 66 reveals a novel tRNA-dependent peptide biosynthetic system within a metal-related genomic island.</title>
        <authorList>
            <person name="Cruz-Morales P."/>
            <person name="Vijgenboom E."/>
            <person name="Iruegas-Bocardo F."/>
            <person name="Girard G."/>
            <person name="Yanez-Guerra L.A."/>
            <person name="Ramos-Aboites H.E."/>
            <person name="Pernodet J.L."/>
            <person name="Anne J."/>
            <person name="van Wezel G.P."/>
            <person name="Barona-Gomez F."/>
        </authorList>
    </citation>
    <scope>NUCLEOTIDE SEQUENCE [LARGE SCALE GENOMIC DNA]</scope>
    <source>
        <strain evidence="3">1326</strain>
    </source>
</reference>
<feature type="domain" description="Imm-5-like" evidence="1">
    <location>
        <begin position="44"/>
        <end position="161"/>
    </location>
</feature>
<name>A0A7U9DYW8_STRLI</name>
<protein>
    <recommendedName>
        <fullName evidence="1">Imm-5-like domain-containing protein</fullName>
    </recommendedName>
</protein>
<evidence type="ECO:0000313" key="3">
    <source>
        <dbReference type="Proteomes" id="UP000014062"/>
    </source>
</evidence>
<sequence length="216" mass="22418">MALQDPVWRGVSGDRAPGAAPTAWLSSALVEDGVMTGEASGIVLSKQDLREVTAFAAACAEAVLEVFEGDQPDDLRPRDAIDAAWEFARGGERGKALRDRAWAALTAAKSADTAAAREAARAAMAAAGAAYLHPLAKATQVKHILGAGAYAARAAELVADDDRSVGAGHLEQTLHRATSVVVDVLKRFPAPPSGGGRVGELIRMLDADLRSLTLAE</sequence>
<evidence type="ECO:0000259" key="1">
    <source>
        <dbReference type="Pfam" id="PF21805"/>
    </source>
</evidence>
<evidence type="ECO:0000313" key="2">
    <source>
        <dbReference type="EMBL" id="EOY52699.1"/>
    </source>
</evidence>
<dbReference type="Proteomes" id="UP000014062">
    <property type="component" value="Chromosome"/>
</dbReference>